<dbReference type="GO" id="GO:0005886">
    <property type="term" value="C:plasma membrane"/>
    <property type="evidence" value="ECO:0007669"/>
    <property type="project" value="UniProtKB-SubCell"/>
</dbReference>
<dbReference type="AlphaFoldDB" id="A5FUN9"/>
<dbReference type="InterPro" id="IPR003423">
    <property type="entry name" value="OMP_efflux"/>
</dbReference>
<comment type="similarity">
    <text evidence="1 2">Belongs to the outer membrane factor (OMF) (TC 1.B.17) family.</text>
</comment>
<dbReference type="Proteomes" id="UP000000245">
    <property type="component" value="Chromosome"/>
</dbReference>
<dbReference type="InterPro" id="IPR010131">
    <property type="entry name" value="MdtP/NodT-like"/>
</dbReference>
<evidence type="ECO:0000313" key="3">
    <source>
        <dbReference type="EMBL" id="ABQ29321.1"/>
    </source>
</evidence>
<dbReference type="GO" id="GO:0015562">
    <property type="term" value="F:efflux transmembrane transporter activity"/>
    <property type="evidence" value="ECO:0007669"/>
    <property type="project" value="InterPro"/>
</dbReference>
<gene>
    <name evidence="3" type="ordered locus">Acry_0092</name>
</gene>
<dbReference type="Gene3D" id="2.20.200.10">
    <property type="entry name" value="Outer membrane efflux proteins (OEP)"/>
    <property type="match status" value="1"/>
</dbReference>
<accession>A5FUN9</accession>
<evidence type="ECO:0000256" key="1">
    <source>
        <dbReference type="ARBA" id="ARBA00007613"/>
    </source>
</evidence>
<name>A5FUN9_ACICJ</name>
<dbReference type="KEGG" id="acr:Acry_0092"/>
<dbReference type="STRING" id="349163.Acry_0092"/>
<keyword evidence="2" id="KW-0812">Transmembrane</keyword>
<comment type="subcellular location">
    <subcellularLocation>
        <location evidence="2">Cell membrane</location>
        <topology evidence="2">Lipid-anchor</topology>
    </subcellularLocation>
</comment>
<dbReference type="PANTHER" id="PTHR30203">
    <property type="entry name" value="OUTER MEMBRANE CATION EFFLUX PROTEIN"/>
    <property type="match status" value="1"/>
</dbReference>
<evidence type="ECO:0000256" key="2">
    <source>
        <dbReference type="RuleBase" id="RU362097"/>
    </source>
</evidence>
<keyword evidence="2" id="KW-0472">Membrane</keyword>
<sequence>MNFNIKSASFRYLDASAENSVVSTCPLRRLPRAGWRFCPRSVQARQVLHIMNFSDILLHRRVRLATVLLGTTLLAGCAVGPNYHQPAAPKLHSYTTSRLPNSTASTSGAGGTAQHLVIGQKIAGEWWTLYHSKPLDTLIRKALANNPSLKSAQYTLLAARDTARAAEGGFFPSISGSFQAERVRSGLGTTGLGSAGAGLTYSLRNASVAVSYAPDVFGGTRRQVESLHAQAEQQRFALEATYLSLTANIVTASVTEASLTAQIEATERIIRAEKGLLDILDRQVALGGIPETNAITQRTQLAQTEATLPPLRKQLAQTRDQLAAYEGVPPSRFHAADFTLADLALPESLPVSLPSALVRQRPDIREAAAVLHQDTAQVGVATANMLPQITLSAGIGHEALDGQALFAPQTLLWNLAAGITQPFFEGGTLFYKRRAAVATMKAAAETYENTVVLAFQNVADALEALHYDAIALAADTAAEHDAQRSLNLIERQFRLGGVPYTSVLTAEQTYESAVITRIKATAQRYADTAALFQALGGGWWHRHDVKKQVETCCGVLP</sequence>
<protein>
    <submittedName>
        <fullName evidence="3">RND efflux system, outer membrane lipoprotein, NodT family</fullName>
    </submittedName>
</protein>
<dbReference type="PANTHER" id="PTHR30203:SF33">
    <property type="entry name" value="BLR4455 PROTEIN"/>
    <property type="match status" value="1"/>
</dbReference>
<dbReference type="eggNOG" id="COG1538">
    <property type="taxonomic scope" value="Bacteria"/>
</dbReference>
<reference evidence="3 4" key="1">
    <citation type="submission" date="2007-05" db="EMBL/GenBank/DDBJ databases">
        <title>Complete sequence of chromosome of Acidiphilium cryptum JF-5.</title>
        <authorList>
            <consortium name="US DOE Joint Genome Institute"/>
            <person name="Copeland A."/>
            <person name="Lucas S."/>
            <person name="Lapidus A."/>
            <person name="Barry K."/>
            <person name="Detter J.C."/>
            <person name="Glavina del Rio T."/>
            <person name="Hammon N."/>
            <person name="Israni S."/>
            <person name="Dalin E."/>
            <person name="Tice H."/>
            <person name="Pitluck S."/>
            <person name="Sims D."/>
            <person name="Brettin T."/>
            <person name="Bruce D."/>
            <person name="Han C."/>
            <person name="Schmutz J."/>
            <person name="Larimer F."/>
            <person name="Land M."/>
            <person name="Hauser L."/>
            <person name="Kyrpides N."/>
            <person name="Kim E."/>
            <person name="Magnuson T."/>
            <person name="Richardson P."/>
        </authorList>
    </citation>
    <scope>NUCLEOTIDE SEQUENCE [LARGE SCALE GENOMIC DNA]</scope>
    <source>
        <strain evidence="3 4">JF-5</strain>
    </source>
</reference>
<organism evidence="3 4">
    <name type="scientific">Acidiphilium cryptum (strain JF-5)</name>
    <dbReference type="NCBI Taxonomy" id="349163"/>
    <lineage>
        <taxon>Bacteria</taxon>
        <taxon>Pseudomonadati</taxon>
        <taxon>Pseudomonadota</taxon>
        <taxon>Alphaproteobacteria</taxon>
        <taxon>Acetobacterales</taxon>
        <taxon>Acidocellaceae</taxon>
        <taxon>Acidiphilium</taxon>
    </lineage>
</organism>
<dbReference type="Pfam" id="PF02321">
    <property type="entry name" value="OEP"/>
    <property type="match status" value="2"/>
</dbReference>
<dbReference type="NCBIfam" id="TIGR01845">
    <property type="entry name" value="outer_NodT"/>
    <property type="match status" value="1"/>
</dbReference>
<keyword evidence="4" id="KW-1185">Reference proteome</keyword>
<dbReference type="EMBL" id="CP000697">
    <property type="protein sequence ID" value="ABQ29321.1"/>
    <property type="molecule type" value="Genomic_DNA"/>
</dbReference>
<proteinExistence type="inferred from homology"/>
<keyword evidence="2 3" id="KW-0449">Lipoprotein</keyword>
<dbReference type="HOGENOM" id="CLU_012817_13_0_5"/>
<dbReference type="Gene3D" id="1.20.1600.10">
    <property type="entry name" value="Outer membrane efflux proteins (OEP)"/>
    <property type="match status" value="1"/>
</dbReference>
<keyword evidence="2" id="KW-1134">Transmembrane beta strand</keyword>
<keyword evidence="2" id="KW-0564">Palmitate</keyword>
<evidence type="ECO:0000313" key="4">
    <source>
        <dbReference type="Proteomes" id="UP000000245"/>
    </source>
</evidence>
<dbReference type="SUPFAM" id="SSF56954">
    <property type="entry name" value="Outer membrane efflux proteins (OEP)"/>
    <property type="match status" value="1"/>
</dbReference>